<sequence>MATISSIGIGSGLDVNSIVSQLVALEKQPLTALTTAATKVQAQISAFGTVQSQFSALSDVATRIADPTTWSARTASSSSSSNATITADASAAAATFSLDVDQLAKTQSISSAAISPTTTLGAGTLTIQLGTWATNAAAGTTTFAPGSNSAVNVTVGATDSLATIAASINAAGAGVTASVFNDGTNNRLLLQSTSTGAASGFQVKETDGGSNLSGLVFDPQTTGGSPGTGMAAAGIPVQYAQDAAARINGLAVTSPTNTLTGKFAGITVNLLATTTTNYGSASQTSMPLTMHVTEDVTPAVKNVQDFVTAYNTLSASLADLTKYDSTTSTGAIFQGDSAVLGLQSILRSMVSSTSTGSSVYKYLSDVGLEVQRDGSLTINTGKLSAAANNGTELQNMFTTNNNNPSTNGFAVKFRDLSQGVLAAGGLVTNETAALQGALTRNAADQTKVNDHATAFEARLRAQYTALDTQMASLTALNSYVSQQVTTWNKSTA</sequence>
<evidence type="ECO:0000256" key="1">
    <source>
        <dbReference type="ARBA" id="ARBA00004365"/>
    </source>
</evidence>
<dbReference type="GO" id="GO:0009421">
    <property type="term" value="C:bacterial-type flagellum filament cap"/>
    <property type="evidence" value="ECO:0007669"/>
    <property type="project" value="InterPro"/>
</dbReference>
<gene>
    <name evidence="10" type="primary">fliD_12</name>
    <name evidence="10" type="ORF">GALL_407030</name>
</gene>
<comment type="similarity">
    <text evidence="2">Belongs to the FliD family.</text>
</comment>
<evidence type="ECO:0000256" key="6">
    <source>
        <dbReference type="ARBA" id="ARBA00033074"/>
    </source>
</evidence>
<keyword evidence="5" id="KW-0975">Bacterial flagellum</keyword>
<keyword evidence="10" id="KW-0282">Flagellum</keyword>
<dbReference type="InterPro" id="IPR010809">
    <property type="entry name" value="FliD_C"/>
</dbReference>
<dbReference type="EMBL" id="MLJW01001576">
    <property type="protein sequence ID" value="OIQ77600.1"/>
    <property type="molecule type" value="Genomic_DNA"/>
</dbReference>
<evidence type="ECO:0000256" key="2">
    <source>
        <dbReference type="ARBA" id="ARBA00009764"/>
    </source>
</evidence>
<evidence type="ECO:0000259" key="9">
    <source>
        <dbReference type="Pfam" id="PF07195"/>
    </source>
</evidence>
<evidence type="ECO:0000256" key="4">
    <source>
        <dbReference type="ARBA" id="ARBA00023054"/>
    </source>
</evidence>
<evidence type="ECO:0000256" key="7">
    <source>
        <dbReference type="ARBA" id="ARBA00033192"/>
    </source>
</evidence>
<reference evidence="10" key="1">
    <citation type="submission" date="2016-10" db="EMBL/GenBank/DDBJ databases">
        <title>Sequence of Gallionella enrichment culture.</title>
        <authorList>
            <person name="Poehlein A."/>
            <person name="Muehling M."/>
            <person name="Daniel R."/>
        </authorList>
    </citation>
    <scope>NUCLEOTIDE SEQUENCE</scope>
</reference>
<dbReference type="Pfam" id="PF02465">
    <property type="entry name" value="FliD_N"/>
    <property type="match status" value="1"/>
</dbReference>
<dbReference type="PANTHER" id="PTHR30288">
    <property type="entry name" value="FLAGELLAR CAP/ASSEMBLY PROTEIN FLID"/>
    <property type="match status" value="1"/>
</dbReference>
<dbReference type="InterPro" id="IPR010810">
    <property type="entry name" value="Flagellin_hook_IN_motif"/>
</dbReference>
<dbReference type="Pfam" id="PF07195">
    <property type="entry name" value="FliD_C"/>
    <property type="match status" value="1"/>
</dbReference>
<accession>A0A1J5Q2S1</accession>
<evidence type="ECO:0000256" key="5">
    <source>
        <dbReference type="ARBA" id="ARBA00023143"/>
    </source>
</evidence>
<dbReference type="GO" id="GO:0007155">
    <property type="term" value="P:cell adhesion"/>
    <property type="evidence" value="ECO:0007669"/>
    <property type="project" value="InterPro"/>
</dbReference>
<evidence type="ECO:0000256" key="3">
    <source>
        <dbReference type="ARBA" id="ARBA00011255"/>
    </source>
</evidence>
<protein>
    <recommendedName>
        <fullName evidence="7">Filament cap protein</fullName>
    </recommendedName>
    <alternativeName>
        <fullName evidence="6">Flagellar cap protein</fullName>
    </alternativeName>
</protein>
<proteinExistence type="inferred from homology"/>
<organism evidence="10">
    <name type="scientific">mine drainage metagenome</name>
    <dbReference type="NCBI Taxonomy" id="410659"/>
    <lineage>
        <taxon>unclassified sequences</taxon>
        <taxon>metagenomes</taxon>
        <taxon>ecological metagenomes</taxon>
    </lineage>
</organism>
<evidence type="ECO:0000313" key="10">
    <source>
        <dbReference type="EMBL" id="OIQ77600.1"/>
    </source>
</evidence>
<dbReference type="InterPro" id="IPR003481">
    <property type="entry name" value="FliD_N"/>
</dbReference>
<dbReference type="GO" id="GO:0071973">
    <property type="term" value="P:bacterial-type flagellum-dependent cell motility"/>
    <property type="evidence" value="ECO:0007669"/>
    <property type="project" value="TreeGrafter"/>
</dbReference>
<dbReference type="GO" id="GO:0009424">
    <property type="term" value="C:bacterial-type flagellum hook"/>
    <property type="evidence" value="ECO:0007669"/>
    <property type="project" value="InterPro"/>
</dbReference>
<comment type="caution">
    <text evidence="10">The sequence shown here is derived from an EMBL/GenBank/DDBJ whole genome shotgun (WGS) entry which is preliminary data.</text>
</comment>
<dbReference type="Pfam" id="PF07196">
    <property type="entry name" value="Flagellin_IN"/>
    <property type="match status" value="1"/>
</dbReference>
<dbReference type="AlphaFoldDB" id="A0A1J5Q2S1"/>
<comment type="subunit">
    <text evidence="3">Homopentamer.</text>
</comment>
<keyword evidence="10" id="KW-0966">Cell projection</keyword>
<comment type="subcellular location">
    <subcellularLocation>
        <location evidence="1">Bacterial flagellum</location>
    </subcellularLocation>
</comment>
<dbReference type="PANTHER" id="PTHR30288:SF0">
    <property type="entry name" value="FLAGELLAR HOOK-ASSOCIATED PROTEIN 2"/>
    <property type="match status" value="1"/>
</dbReference>
<name>A0A1J5Q2S1_9ZZZZ</name>
<keyword evidence="4" id="KW-0175">Coiled coil</keyword>
<feature type="domain" description="Flagellar hook-associated protein 2 C-terminal" evidence="9">
    <location>
        <begin position="240"/>
        <end position="474"/>
    </location>
</feature>
<feature type="domain" description="Flagellar hook-associated protein 2 N-terminal" evidence="8">
    <location>
        <begin position="11"/>
        <end position="107"/>
    </location>
</feature>
<dbReference type="InterPro" id="IPR040026">
    <property type="entry name" value="FliD"/>
</dbReference>
<keyword evidence="10" id="KW-0969">Cilium</keyword>
<evidence type="ECO:0000259" key="8">
    <source>
        <dbReference type="Pfam" id="PF02465"/>
    </source>
</evidence>